<protein>
    <submittedName>
        <fullName evidence="8">UPF0718 protein YcgR</fullName>
    </submittedName>
</protein>
<proteinExistence type="inferred from homology"/>
<dbReference type="AlphaFoldDB" id="A0AAV4LBF4"/>
<feature type="transmembrane region" description="Helical" evidence="7">
    <location>
        <begin position="238"/>
        <end position="258"/>
    </location>
</feature>
<feature type="transmembrane region" description="Helical" evidence="7">
    <location>
        <begin position="84"/>
        <end position="107"/>
    </location>
</feature>
<evidence type="ECO:0000256" key="3">
    <source>
        <dbReference type="ARBA" id="ARBA00022475"/>
    </source>
</evidence>
<feature type="transmembrane region" description="Helical" evidence="7">
    <location>
        <begin position="278"/>
        <end position="297"/>
    </location>
</feature>
<feature type="transmembrane region" description="Helical" evidence="7">
    <location>
        <begin position="174"/>
        <end position="199"/>
    </location>
</feature>
<feature type="transmembrane region" description="Helical" evidence="7">
    <location>
        <begin position="211"/>
        <end position="231"/>
    </location>
</feature>
<evidence type="ECO:0000256" key="1">
    <source>
        <dbReference type="ARBA" id="ARBA00004651"/>
    </source>
</evidence>
<dbReference type="Pfam" id="PF03773">
    <property type="entry name" value="ArsP_1"/>
    <property type="match status" value="1"/>
</dbReference>
<keyword evidence="9" id="KW-1185">Reference proteome</keyword>
<comment type="subcellular location">
    <subcellularLocation>
        <location evidence="1">Cell membrane</location>
        <topology evidence="1">Multi-pass membrane protein</topology>
    </subcellularLocation>
</comment>
<dbReference type="EMBL" id="BOQE01000001">
    <property type="protein sequence ID" value="GIM45145.1"/>
    <property type="molecule type" value="Genomic_DNA"/>
</dbReference>
<gene>
    <name evidence="8" type="primary">ycgR</name>
    <name evidence="8" type="ORF">DNHGIG_06940</name>
</gene>
<evidence type="ECO:0000256" key="4">
    <source>
        <dbReference type="ARBA" id="ARBA00022692"/>
    </source>
</evidence>
<name>A0AAV4LBF4_9BACL</name>
<evidence type="ECO:0000313" key="9">
    <source>
        <dbReference type="Proteomes" id="UP001057291"/>
    </source>
</evidence>
<comment type="similarity">
    <text evidence="2">Belongs to the UPF0718 family.</text>
</comment>
<feature type="transmembrane region" description="Helical" evidence="7">
    <location>
        <begin position="7"/>
        <end position="28"/>
    </location>
</feature>
<keyword evidence="5 7" id="KW-1133">Transmembrane helix</keyword>
<dbReference type="InterPro" id="IPR052923">
    <property type="entry name" value="UPF0718"/>
</dbReference>
<dbReference type="PANTHER" id="PTHR34184">
    <property type="entry name" value="UPF0718 PROTEIN YCGR"/>
    <property type="match status" value="1"/>
</dbReference>
<keyword evidence="6 7" id="KW-0472">Membrane</keyword>
<evidence type="ECO:0000256" key="7">
    <source>
        <dbReference type="SAM" id="Phobius"/>
    </source>
</evidence>
<evidence type="ECO:0000313" key="8">
    <source>
        <dbReference type="EMBL" id="GIM45145.1"/>
    </source>
</evidence>
<dbReference type="Proteomes" id="UP001057291">
    <property type="component" value="Unassembled WGS sequence"/>
</dbReference>
<sequence length="304" mass="32811">MWQAAQTIFLSIVLESLPFILFGVLLSSLIQELVPQERMLRLIPKNGILAVIVSSLFGLVLPVCDCGTIPVARSLIKKGVPTSVALSFTLSAPVVNPLSMFATYVAFGMQSSMMWLRVTTTFVISVVIGWTLLSFEQKKSERPRMRGFELPLAEIATTRLAPRRRSVSQILSSVIGHAILEFFEVGGFVVVSAAVAALLQTWVPASVLSPIGKHPIGSVIGMMVLAILLSLCSEADAFVARSLAGLTTSGGVLGFLVIGQMIDMRNLFLLPSVFPRRIVVITFFLAMILTLCGGILINHIGLNI</sequence>
<dbReference type="InterPro" id="IPR005524">
    <property type="entry name" value="DUF318"/>
</dbReference>
<reference evidence="8" key="1">
    <citation type="journal article" date="2023" name="Int. J. Syst. Evol. Microbiol.">
        <title>Collibacillus ludicampi gen. nov., sp. nov., a new soil bacterium of the family Alicyclobacillaceae.</title>
        <authorList>
            <person name="Jojima T."/>
            <person name="Ioku Y."/>
            <person name="Fukuta Y."/>
            <person name="Shirasaka N."/>
            <person name="Matsumura Y."/>
            <person name="Mori M."/>
        </authorList>
    </citation>
    <scope>NUCLEOTIDE SEQUENCE</scope>
    <source>
        <strain evidence="8">TP075</strain>
    </source>
</reference>
<dbReference type="PANTHER" id="PTHR34184:SF4">
    <property type="entry name" value="UPF0718 PROTEIN YCGR"/>
    <property type="match status" value="1"/>
</dbReference>
<accession>A0AAV4LBF4</accession>
<keyword evidence="3" id="KW-1003">Cell membrane</keyword>
<keyword evidence="4 7" id="KW-0812">Transmembrane</keyword>
<dbReference type="GO" id="GO:0005886">
    <property type="term" value="C:plasma membrane"/>
    <property type="evidence" value="ECO:0007669"/>
    <property type="project" value="UniProtKB-SubCell"/>
</dbReference>
<comment type="caution">
    <text evidence="8">The sequence shown here is derived from an EMBL/GenBank/DDBJ whole genome shotgun (WGS) entry which is preliminary data.</text>
</comment>
<organism evidence="8 9">
    <name type="scientific">Collibacillus ludicampi</name>
    <dbReference type="NCBI Taxonomy" id="2771369"/>
    <lineage>
        <taxon>Bacteria</taxon>
        <taxon>Bacillati</taxon>
        <taxon>Bacillota</taxon>
        <taxon>Bacilli</taxon>
        <taxon>Bacillales</taxon>
        <taxon>Alicyclobacillaceae</taxon>
        <taxon>Collibacillus</taxon>
    </lineage>
</organism>
<feature type="transmembrane region" description="Helical" evidence="7">
    <location>
        <begin position="113"/>
        <end position="135"/>
    </location>
</feature>
<evidence type="ECO:0000256" key="2">
    <source>
        <dbReference type="ARBA" id="ARBA00006386"/>
    </source>
</evidence>
<dbReference type="RefSeq" id="WP_282198371.1">
    <property type="nucleotide sequence ID" value="NZ_BOQE01000001.1"/>
</dbReference>
<evidence type="ECO:0000256" key="6">
    <source>
        <dbReference type="ARBA" id="ARBA00023136"/>
    </source>
</evidence>
<feature type="transmembrane region" description="Helical" evidence="7">
    <location>
        <begin position="48"/>
        <end position="72"/>
    </location>
</feature>
<evidence type="ECO:0000256" key="5">
    <source>
        <dbReference type="ARBA" id="ARBA00022989"/>
    </source>
</evidence>